<reference evidence="1 2" key="1">
    <citation type="journal article" date="2016" name="Mol. Biol. Evol.">
        <title>Comparative Genomics of Early-Diverging Mushroom-Forming Fungi Provides Insights into the Origins of Lignocellulose Decay Capabilities.</title>
        <authorList>
            <person name="Nagy L.G."/>
            <person name="Riley R."/>
            <person name="Tritt A."/>
            <person name="Adam C."/>
            <person name="Daum C."/>
            <person name="Floudas D."/>
            <person name="Sun H."/>
            <person name="Yadav J.S."/>
            <person name="Pangilinan J."/>
            <person name="Larsson K.H."/>
            <person name="Matsuura K."/>
            <person name="Barry K."/>
            <person name="Labutti K."/>
            <person name="Kuo R."/>
            <person name="Ohm R.A."/>
            <person name="Bhattacharya S.S."/>
            <person name="Shirouzu T."/>
            <person name="Yoshinaga Y."/>
            <person name="Martin F.M."/>
            <person name="Grigoriev I.V."/>
            <person name="Hibbett D.S."/>
        </authorList>
    </citation>
    <scope>NUCLEOTIDE SEQUENCE [LARGE SCALE GENOMIC DNA]</scope>
    <source>
        <strain evidence="1 2">CBS 109695</strain>
    </source>
</reference>
<keyword evidence="2" id="KW-1185">Reference proteome</keyword>
<dbReference type="AlphaFoldDB" id="A0A166ITW2"/>
<proteinExistence type="predicted"/>
<gene>
    <name evidence="1" type="ORF">FIBSPDRAFT_1023023</name>
</gene>
<protein>
    <submittedName>
        <fullName evidence="1">Uncharacterized protein</fullName>
    </submittedName>
</protein>
<dbReference type="EMBL" id="KV417557">
    <property type="protein sequence ID" value="KZP20164.1"/>
    <property type="molecule type" value="Genomic_DNA"/>
</dbReference>
<evidence type="ECO:0000313" key="1">
    <source>
        <dbReference type="EMBL" id="KZP20164.1"/>
    </source>
</evidence>
<sequence>MPLWKSQTMWQIRFRITDNASPGLFEFASDLLYANPTPWLIWLQARTNFMALRELLTRDELDFDSLAKGSVLGILKGAKLSACAVYPYLLGLARILNFKFKWGLRFVLQYRLDAMVVHAPPTSYAVLLLTTRFRLG</sequence>
<dbReference type="Proteomes" id="UP000076532">
    <property type="component" value="Unassembled WGS sequence"/>
</dbReference>
<name>A0A166ITW2_9AGAM</name>
<organism evidence="1 2">
    <name type="scientific">Athelia psychrophila</name>
    <dbReference type="NCBI Taxonomy" id="1759441"/>
    <lineage>
        <taxon>Eukaryota</taxon>
        <taxon>Fungi</taxon>
        <taxon>Dikarya</taxon>
        <taxon>Basidiomycota</taxon>
        <taxon>Agaricomycotina</taxon>
        <taxon>Agaricomycetes</taxon>
        <taxon>Agaricomycetidae</taxon>
        <taxon>Atheliales</taxon>
        <taxon>Atheliaceae</taxon>
        <taxon>Athelia</taxon>
    </lineage>
</organism>
<accession>A0A166ITW2</accession>
<evidence type="ECO:0000313" key="2">
    <source>
        <dbReference type="Proteomes" id="UP000076532"/>
    </source>
</evidence>
<dbReference type="OrthoDB" id="2839137at2759"/>